<dbReference type="Pfam" id="PF17862">
    <property type="entry name" value="AAA_lid_3"/>
    <property type="match status" value="1"/>
</dbReference>
<dbReference type="InterPro" id="IPR003960">
    <property type="entry name" value="ATPase_AAA_CS"/>
</dbReference>
<evidence type="ECO:0000256" key="14">
    <source>
        <dbReference type="ARBA" id="ARBA00061570"/>
    </source>
</evidence>
<dbReference type="InterPro" id="IPR005936">
    <property type="entry name" value="FtsH"/>
</dbReference>
<comment type="function">
    <text evidence="15">Acts as a processive, ATP-dependent zinc metallopeptidase for both cytoplasmic and membrane proteins. Plays a role in the quality control of integral membrane proteins.</text>
</comment>
<feature type="binding site" evidence="15">
    <location>
        <begin position="208"/>
        <end position="215"/>
    </location>
    <ligand>
        <name>ATP</name>
        <dbReference type="ChEBI" id="CHEBI:30616"/>
    </ligand>
</feature>
<evidence type="ECO:0000256" key="10">
    <source>
        <dbReference type="ARBA" id="ARBA00022840"/>
    </source>
</evidence>
<comment type="subcellular location">
    <subcellularLocation>
        <location evidence="15">Cell membrane</location>
        <topology evidence="15">Multi-pass membrane protein</topology>
        <orientation evidence="15">Cytoplasmic side</orientation>
    </subcellularLocation>
    <subcellularLocation>
        <location evidence="1">Membrane</location>
    </subcellularLocation>
</comment>
<accession>A0A7X9SXS0</accession>
<feature type="compositionally biased region" description="Basic and acidic residues" evidence="17">
    <location>
        <begin position="829"/>
        <end position="852"/>
    </location>
</feature>
<dbReference type="GO" id="GO:0004222">
    <property type="term" value="F:metalloendopeptidase activity"/>
    <property type="evidence" value="ECO:0007669"/>
    <property type="project" value="InterPro"/>
</dbReference>
<evidence type="ECO:0000256" key="13">
    <source>
        <dbReference type="ARBA" id="ARBA00023136"/>
    </source>
</evidence>
<dbReference type="Pfam" id="PF01434">
    <property type="entry name" value="Peptidase_M41"/>
    <property type="match status" value="1"/>
</dbReference>
<proteinExistence type="inferred from homology"/>
<keyword evidence="13 15" id="KW-0472">Membrane</keyword>
<comment type="cofactor">
    <cofactor evidence="15">
        <name>Zn(2+)</name>
        <dbReference type="ChEBI" id="CHEBI:29105"/>
    </cofactor>
    <text evidence="15">Binds 1 zinc ion per subunit.</text>
</comment>
<feature type="compositionally biased region" description="Low complexity" evidence="17">
    <location>
        <begin position="817"/>
        <end position="828"/>
    </location>
</feature>
<keyword evidence="3 15" id="KW-1003">Cell membrane</keyword>
<dbReference type="InterPro" id="IPR000642">
    <property type="entry name" value="Peptidase_M41"/>
</dbReference>
<evidence type="ECO:0000256" key="7">
    <source>
        <dbReference type="ARBA" id="ARBA00022741"/>
    </source>
</evidence>
<comment type="caution">
    <text evidence="19">The sequence shown here is derived from an EMBL/GenBank/DDBJ whole genome shotgun (WGS) entry which is preliminary data.</text>
</comment>
<feature type="compositionally biased region" description="Gly residues" evidence="17">
    <location>
        <begin position="689"/>
        <end position="703"/>
    </location>
</feature>
<dbReference type="SUPFAM" id="SSF140990">
    <property type="entry name" value="FtsH protease domain-like"/>
    <property type="match status" value="1"/>
</dbReference>
<feature type="transmembrane region" description="Helical" evidence="15">
    <location>
        <begin position="7"/>
        <end position="26"/>
    </location>
</feature>
<evidence type="ECO:0000256" key="12">
    <source>
        <dbReference type="ARBA" id="ARBA00023049"/>
    </source>
</evidence>
<evidence type="ECO:0000256" key="16">
    <source>
        <dbReference type="RuleBase" id="RU003651"/>
    </source>
</evidence>
<feature type="binding site" evidence="15">
    <location>
        <position position="430"/>
    </location>
    <ligand>
        <name>Zn(2+)</name>
        <dbReference type="ChEBI" id="CHEBI:29105"/>
        <note>catalytic</note>
    </ligand>
</feature>
<keyword evidence="10 15" id="KW-0067">ATP-binding</keyword>
<evidence type="ECO:0000256" key="2">
    <source>
        <dbReference type="ARBA" id="ARBA00010044"/>
    </source>
</evidence>
<dbReference type="PANTHER" id="PTHR23076">
    <property type="entry name" value="METALLOPROTEASE M41 FTSH"/>
    <property type="match status" value="1"/>
</dbReference>
<dbReference type="FunFam" id="3.40.50.300:FF:000001">
    <property type="entry name" value="ATP-dependent zinc metalloprotease FtsH"/>
    <property type="match status" value="1"/>
</dbReference>
<feature type="compositionally biased region" description="Low complexity" evidence="17">
    <location>
        <begin position="764"/>
        <end position="783"/>
    </location>
</feature>
<feature type="compositionally biased region" description="Pro residues" evidence="17">
    <location>
        <begin position="715"/>
        <end position="727"/>
    </location>
</feature>
<dbReference type="FunFam" id="1.20.58.760:FF:000001">
    <property type="entry name" value="ATP-dependent zinc metalloprotease FtsH"/>
    <property type="match status" value="1"/>
</dbReference>
<evidence type="ECO:0000256" key="3">
    <source>
        <dbReference type="ARBA" id="ARBA00022475"/>
    </source>
</evidence>
<dbReference type="Gene3D" id="1.20.58.760">
    <property type="entry name" value="Peptidase M41"/>
    <property type="match status" value="1"/>
</dbReference>
<dbReference type="Proteomes" id="UP000589552">
    <property type="component" value="Unassembled WGS sequence"/>
</dbReference>
<protein>
    <recommendedName>
        <fullName evidence="15">ATP-dependent zinc metalloprotease FtsH</fullName>
        <ecNumber evidence="15">3.4.24.-</ecNumber>
    </recommendedName>
</protein>
<keyword evidence="4 15" id="KW-0645">Protease</keyword>
<evidence type="ECO:0000313" key="20">
    <source>
        <dbReference type="Proteomes" id="UP000589552"/>
    </source>
</evidence>
<dbReference type="GO" id="GO:0005886">
    <property type="term" value="C:plasma membrane"/>
    <property type="evidence" value="ECO:0007669"/>
    <property type="project" value="UniProtKB-SubCell"/>
</dbReference>
<dbReference type="CDD" id="cd19501">
    <property type="entry name" value="RecA-like_FtsH"/>
    <property type="match status" value="1"/>
</dbReference>
<evidence type="ECO:0000256" key="6">
    <source>
        <dbReference type="ARBA" id="ARBA00022723"/>
    </source>
</evidence>
<dbReference type="InterPro" id="IPR027417">
    <property type="entry name" value="P-loop_NTPase"/>
</dbReference>
<feature type="active site" evidence="15">
    <location>
        <position position="431"/>
    </location>
</feature>
<keyword evidence="5 15" id="KW-0812">Transmembrane</keyword>
<comment type="subunit">
    <text evidence="15">Homohexamer.</text>
</comment>
<dbReference type="FunFam" id="1.10.8.60:FF:000001">
    <property type="entry name" value="ATP-dependent zinc metalloprotease FtsH"/>
    <property type="match status" value="1"/>
</dbReference>
<dbReference type="InterPro" id="IPR037219">
    <property type="entry name" value="Peptidase_M41-like"/>
</dbReference>
<evidence type="ECO:0000313" key="19">
    <source>
        <dbReference type="EMBL" id="NMF09792.1"/>
    </source>
</evidence>
<feature type="domain" description="AAA+ ATPase" evidence="18">
    <location>
        <begin position="200"/>
        <end position="339"/>
    </location>
</feature>
<gene>
    <name evidence="19" type="primary">hflB</name>
    <name evidence="15" type="synonym">ftsH</name>
    <name evidence="19" type="ORF">HF852_09330</name>
</gene>
<dbReference type="AlphaFoldDB" id="A0A7X9SXS0"/>
<feature type="compositionally biased region" description="Basic and acidic residues" evidence="17">
    <location>
        <begin position="806"/>
        <end position="816"/>
    </location>
</feature>
<feature type="compositionally biased region" description="Basic and acidic residues" evidence="17">
    <location>
        <begin position="640"/>
        <end position="652"/>
    </location>
</feature>
<keyword evidence="12 15" id="KW-0482">Metalloprotease</keyword>
<dbReference type="EMBL" id="JABAGA010000005">
    <property type="protein sequence ID" value="NMF09792.1"/>
    <property type="molecule type" value="Genomic_DNA"/>
</dbReference>
<comment type="similarity">
    <text evidence="14 15">In the central section; belongs to the AAA ATPase family.</text>
</comment>
<dbReference type="Gene3D" id="3.40.50.300">
    <property type="entry name" value="P-loop containing nucleotide triphosphate hydrolases"/>
    <property type="match status" value="1"/>
</dbReference>
<evidence type="ECO:0000259" key="18">
    <source>
        <dbReference type="SMART" id="SM00382"/>
    </source>
</evidence>
<evidence type="ECO:0000256" key="15">
    <source>
        <dbReference type="HAMAP-Rule" id="MF_01458"/>
    </source>
</evidence>
<dbReference type="EC" id="3.4.24.-" evidence="15"/>
<dbReference type="RefSeq" id="WP_168938073.1">
    <property type="nucleotide sequence ID" value="NZ_JABAGA010000005.1"/>
</dbReference>
<evidence type="ECO:0000256" key="1">
    <source>
        <dbReference type="ARBA" id="ARBA00004370"/>
    </source>
</evidence>
<feature type="region of interest" description="Disordered" evidence="17">
    <location>
        <begin position="622"/>
        <end position="903"/>
    </location>
</feature>
<name>A0A7X9SXS0_9CORY</name>
<evidence type="ECO:0000256" key="5">
    <source>
        <dbReference type="ARBA" id="ARBA00022692"/>
    </source>
</evidence>
<dbReference type="NCBIfam" id="TIGR01241">
    <property type="entry name" value="FtsH_fam"/>
    <property type="match status" value="1"/>
</dbReference>
<keyword evidence="9 15" id="KW-0862">Zinc</keyword>
<dbReference type="HAMAP" id="MF_01458">
    <property type="entry name" value="FtsH"/>
    <property type="match status" value="1"/>
</dbReference>
<dbReference type="SMART" id="SM00382">
    <property type="entry name" value="AAA"/>
    <property type="match status" value="1"/>
</dbReference>
<reference evidence="19 20" key="1">
    <citation type="submission" date="2020-04" db="EMBL/GenBank/DDBJ databases">
        <authorList>
            <person name="Hitch T.C.A."/>
            <person name="Wylensek D."/>
            <person name="Clavel T."/>
        </authorList>
    </citation>
    <scope>NUCLEOTIDE SEQUENCE [LARGE SCALE GENOMIC DNA]</scope>
    <source>
        <strain evidence="19 20">BL-383-APC-2I</strain>
    </source>
</reference>
<dbReference type="GO" id="GO:0006508">
    <property type="term" value="P:proteolysis"/>
    <property type="evidence" value="ECO:0007669"/>
    <property type="project" value="UniProtKB-KW"/>
</dbReference>
<feature type="binding site" evidence="15">
    <location>
        <position position="506"/>
    </location>
    <ligand>
        <name>Zn(2+)</name>
        <dbReference type="ChEBI" id="CHEBI:29105"/>
        <note>catalytic</note>
    </ligand>
</feature>
<comment type="similarity">
    <text evidence="2 15">In the C-terminal section; belongs to the peptidase M41 family.</text>
</comment>
<feature type="compositionally biased region" description="Basic and acidic residues" evidence="17">
    <location>
        <begin position="622"/>
        <end position="633"/>
    </location>
</feature>
<evidence type="ECO:0000256" key="8">
    <source>
        <dbReference type="ARBA" id="ARBA00022801"/>
    </source>
</evidence>
<dbReference type="GO" id="GO:0030163">
    <property type="term" value="P:protein catabolic process"/>
    <property type="evidence" value="ECO:0007669"/>
    <property type="project" value="UniProtKB-UniRule"/>
</dbReference>
<dbReference type="PANTHER" id="PTHR23076:SF97">
    <property type="entry name" value="ATP-DEPENDENT ZINC METALLOPROTEASE YME1L1"/>
    <property type="match status" value="1"/>
</dbReference>
<evidence type="ECO:0000256" key="9">
    <source>
        <dbReference type="ARBA" id="ARBA00022833"/>
    </source>
</evidence>
<dbReference type="Gene3D" id="1.10.8.60">
    <property type="match status" value="1"/>
</dbReference>
<keyword evidence="8 15" id="KW-0378">Hydrolase</keyword>
<feature type="transmembrane region" description="Helical" evidence="15">
    <location>
        <begin position="115"/>
        <end position="137"/>
    </location>
</feature>
<dbReference type="GO" id="GO:0005524">
    <property type="term" value="F:ATP binding"/>
    <property type="evidence" value="ECO:0007669"/>
    <property type="project" value="UniProtKB-UniRule"/>
</dbReference>
<comment type="similarity">
    <text evidence="16">Belongs to the AAA ATPase family.</text>
</comment>
<keyword evidence="7 15" id="KW-0547">Nucleotide-binding</keyword>
<dbReference type="Pfam" id="PF06480">
    <property type="entry name" value="FtsH_ext"/>
    <property type="match status" value="1"/>
</dbReference>
<keyword evidence="6 15" id="KW-0479">Metal-binding</keyword>
<dbReference type="SUPFAM" id="SSF52540">
    <property type="entry name" value="P-loop containing nucleoside triphosphate hydrolases"/>
    <property type="match status" value="1"/>
</dbReference>
<dbReference type="GO" id="GO:0016887">
    <property type="term" value="F:ATP hydrolysis activity"/>
    <property type="evidence" value="ECO:0007669"/>
    <property type="project" value="UniProtKB-UniRule"/>
</dbReference>
<dbReference type="InterPro" id="IPR011546">
    <property type="entry name" value="Pept_M41_FtsH_extracell"/>
</dbReference>
<dbReference type="PRINTS" id="PR00830">
    <property type="entry name" value="ENDOLAPTASE"/>
</dbReference>
<evidence type="ECO:0000256" key="17">
    <source>
        <dbReference type="SAM" id="MobiDB-lite"/>
    </source>
</evidence>
<dbReference type="PROSITE" id="PS00674">
    <property type="entry name" value="AAA"/>
    <property type="match status" value="1"/>
</dbReference>
<dbReference type="InterPro" id="IPR003959">
    <property type="entry name" value="ATPase_AAA_core"/>
</dbReference>
<dbReference type="InterPro" id="IPR003593">
    <property type="entry name" value="AAA+_ATPase"/>
</dbReference>
<dbReference type="Pfam" id="PF00004">
    <property type="entry name" value="AAA"/>
    <property type="match status" value="1"/>
</dbReference>
<dbReference type="InterPro" id="IPR041569">
    <property type="entry name" value="AAA_lid_3"/>
</dbReference>
<evidence type="ECO:0000256" key="11">
    <source>
        <dbReference type="ARBA" id="ARBA00022989"/>
    </source>
</evidence>
<sequence length="903" mass="97827">MDKNKVFRIAGIVGIFLLILFAVTTLTDDTRSFREVDTSVAIAQLDAGNVAEAQIDDREQRLRLTLKDGIEVEETEDVKEVMSQYPARAADRIFEKVSGAEGVDKYTTEVTQDSFLMSTLGFLLPMLIFFVLIMWVFSRMQGGRGGMFGFGNSKAKMLNKEEPTNTFEDVAGADEAVQELDEIRDFLQNPARYEALGAKIPRGVLLYGPPGTGKTLLARAVAGEAGVPFYTISGSDFVEMFVGVGASRVRDLFNQAKENSPCIIFIDEIDAVGRQRGAGMGGGHDEREQTLNQLLVEMDGFSDRSSVIIMAATNRPDILDPALLRPGRFDRQIPVGAPDMAGRKAILEVHARNKPLGPDADLESLAKRTAGMSGADLQNVLNEAALLTARVNGDVITADALEEAVDRVVGGPRRTSKVISEQEKKVTAYHEGGHTLAAWALKDIERVYKVTILARGRTGGHAMTVPEDDKGMYNLPELFARLVFAMGGRAAEELVFGLPTTGASADIEQATKIARAMVTEYGMTASLGPVKYGEEAGDPFVGRGGSGQLDYSPAVAAKIDEEVRELISKAHDEAYDILRENRDTLDVLAEKLLEKETLRRPDLEAMFTDVRIRERLDFLDTDKRHPRDGREPVKTPVELAIERGEEPPRRENIFAPVRPRRQDGPTGDAEQGRQGPGQPGQRGLPGQPGQPGGPGAGPVSGGSGDRRNVPVYGGTPPPPDWTVPGWPPQNRGQNGPGGPNAPYRPGQGQDQGHLPGTPGHLPDQPSQPGQSGQSGQQGQSSQPNRPGGHPGAANYPAPSGWQRPAPDQKSDQKPEQNPRQAPEQPQEPRGFRLPDREQPENKETPKERKGAPEGRPLGVTDSEPTREMPKFGGRHRAPGSEEPTPPRPEDNPGAGENGMEDPR</sequence>
<keyword evidence="11 15" id="KW-1133">Transmembrane helix</keyword>
<dbReference type="GO" id="GO:0008270">
    <property type="term" value="F:zinc ion binding"/>
    <property type="evidence" value="ECO:0007669"/>
    <property type="project" value="UniProtKB-UniRule"/>
</dbReference>
<evidence type="ECO:0000256" key="4">
    <source>
        <dbReference type="ARBA" id="ARBA00022670"/>
    </source>
</evidence>
<organism evidence="19 20">
    <name type="scientific">Corynebacterium xerosis</name>
    <dbReference type="NCBI Taxonomy" id="1725"/>
    <lineage>
        <taxon>Bacteria</taxon>
        <taxon>Bacillati</taxon>
        <taxon>Actinomycetota</taxon>
        <taxon>Actinomycetes</taxon>
        <taxon>Mycobacteriales</taxon>
        <taxon>Corynebacteriaceae</taxon>
        <taxon>Corynebacterium</taxon>
    </lineage>
</organism>
<dbReference type="GO" id="GO:0004176">
    <property type="term" value="F:ATP-dependent peptidase activity"/>
    <property type="evidence" value="ECO:0007669"/>
    <property type="project" value="InterPro"/>
</dbReference>
<feature type="binding site" evidence="15">
    <location>
        <position position="434"/>
    </location>
    <ligand>
        <name>Zn(2+)</name>
        <dbReference type="ChEBI" id="CHEBI:29105"/>
        <note>catalytic</note>
    </ligand>
</feature>